<dbReference type="EMBL" id="VTUX01000003">
    <property type="protein sequence ID" value="KAA1192553.1"/>
    <property type="molecule type" value="Genomic_DNA"/>
</dbReference>
<gene>
    <name evidence="2" type="ORF">F0M18_07740</name>
</gene>
<comment type="caution">
    <text evidence="2">The sequence shown here is derived from an EMBL/GenBank/DDBJ whole genome shotgun (WGS) entry which is preliminary data.</text>
</comment>
<dbReference type="InterPro" id="IPR032710">
    <property type="entry name" value="NTF2-like_dom_sf"/>
</dbReference>
<keyword evidence="3" id="KW-1185">Reference proteome</keyword>
<name>A0A5B0WZS1_9GAMM</name>
<evidence type="ECO:0000313" key="2">
    <source>
        <dbReference type="EMBL" id="KAA1192553.1"/>
    </source>
</evidence>
<evidence type="ECO:0000313" key="3">
    <source>
        <dbReference type="Proteomes" id="UP000323708"/>
    </source>
</evidence>
<organism evidence="2 3">
    <name type="scientific">Pseudohalioglobus sediminis</name>
    <dbReference type="NCBI Taxonomy" id="2606449"/>
    <lineage>
        <taxon>Bacteria</taxon>
        <taxon>Pseudomonadati</taxon>
        <taxon>Pseudomonadota</taxon>
        <taxon>Gammaproteobacteria</taxon>
        <taxon>Cellvibrionales</taxon>
        <taxon>Halieaceae</taxon>
        <taxon>Pseudohalioglobus</taxon>
    </lineage>
</organism>
<dbReference type="AlphaFoldDB" id="A0A5B0WZS1"/>
<reference evidence="2 3" key="1">
    <citation type="submission" date="2019-09" db="EMBL/GenBank/DDBJ databases">
        <authorList>
            <person name="Chen X.-Y."/>
        </authorList>
    </citation>
    <scope>NUCLEOTIDE SEQUENCE [LARGE SCALE GENOMIC DNA]</scope>
    <source>
        <strain evidence="2 3">NY5</strain>
    </source>
</reference>
<proteinExistence type="predicted"/>
<dbReference type="SUPFAM" id="SSF54427">
    <property type="entry name" value="NTF2-like"/>
    <property type="match status" value="1"/>
</dbReference>
<dbReference type="Proteomes" id="UP000323708">
    <property type="component" value="Unassembled WGS sequence"/>
</dbReference>
<protein>
    <submittedName>
        <fullName evidence="2">Nuclear transport factor 2 family protein</fullName>
    </submittedName>
</protein>
<feature type="domain" description="SnoaL-like" evidence="1">
    <location>
        <begin position="89"/>
        <end position="207"/>
    </location>
</feature>
<dbReference type="Pfam" id="PF13577">
    <property type="entry name" value="SnoaL_4"/>
    <property type="match status" value="1"/>
</dbReference>
<sequence length="210" mass="23382">MVALAQCRSGNVAIRLHLLGKAVQVNELDWRRAGWHSGSLATGAVIVSCPDLNCNAPDRGYHAMPAYLLLPVFALLTLLSACSPSAGPETEIRQVIEQMQTALDDRDNAGVRRHIAENFIGGPRGGAQLEREDVRKLLAGYFLRYRDIRLLITQLEIEADPGQPELASMRGTAALSGAAQRLPETARLYRFEGRWRRIDGDWQLVRCHWQ</sequence>
<accession>A0A5B0WZS1</accession>
<evidence type="ECO:0000259" key="1">
    <source>
        <dbReference type="Pfam" id="PF13577"/>
    </source>
</evidence>
<dbReference type="InterPro" id="IPR037401">
    <property type="entry name" value="SnoaL-like"/>
</dbReference>
<dbReference type="Gene3D" id="3.10.450.50">
    <property type="match status" value="1"/>
</dbReference>